<dbReference type="STRING" id="930129.SAMN05216352_10669"/>
<protein>
    <submittedName>
        <fullName evidence="2">Uncharacterized protein</fullName>
    </submittedName>
</protein>
<feature type="transmembrane region" description="Helical" evidence="1">
    <location>
        <begin position="29"/>
        <end position="47"/>
    </location>
</feature>
<reference evidence="2 3" key="1">
    <citation type="submission" date="2016-10" db="EMBL/GenBank/DDBJ databases">
        <authorList>
            <person name="de Groot N.N."/>
        </authorList>
    </citation>
    <scope>NUCLEOTIDE SEQUENCE [LARGE SCALE GENOMIC DNA]</scope>
    <source>
        <strain evidence="3">P4B,CCM 7963,CECT 7998,DSM 25260,IBRC-M 10614,KCTC 13821</strain>
    </source>
</reference>
<gene>
    <name evidence="2" type="ORF">SAMN05216352_10669</name>
</gene>
<keyword evidence="1" id="KW-0812">Transmembrane</keyword>
<accession>A0A1G8J6V9</accession>
<evidence type="ECO:0000313" key="3">
    <source>
        <dbReference type="Proteomes" id="UP000199017"/>
    </source>
</evidence>
<proteinExistence type="predicted"/>
<evidence type="ECO:0000256" key="1">
    <source>
        <dbReference type="SAM" id="Phobius"/>
    </source>
</evidence>
<dbReference type="EMBL" id="FNDU01000006">
    <property type="protein sequence ID" value="SDI26916.1"/>
    <property type="molecule type" value="Genomic_DNA"/>
</dbReference>
<dbReference type="RefSeq" id="WP_170031727.1">
    <property type="nucleotide sequence ID" value="NZ_FNDU01000006.1"/>
</dbReference>
<keyword evidence="1" id="KW-0472">Membrane</keyword>
<keyword evidence="1" id="KW-1133">Transmembrane helix</keyword>
<evidence type="ECO:0000313" key="2">
    <source>
        <dbReference type="EMBL" id="SDI26916.1"/>
    </source>
</evidence>
<organism evidence="2 3">
    <name type="scientific">Alteribacillus bidgolensis</name>
    <dbReference type="NCBI Taxonomy" id="930129"/>
    <lineage>
        <taxon>Bacteria</taxon>
        <taxon>Bacillati</taxon>
        <taxon>Bacillota</taxon>
        <taxon>Bacilli</taxon>
        <taxon>Bacillales</taxon>
        <taxon>Bacillaceae</taxon>
        <taxon>Alteribacillus</taxon>
    </lineage>
</organism>
<dbReference type="Proteomes" id="UP000199017">
    <property type="component" value="Unassembled WGS sequence"/>
</dbReference>
<sequence>MKKVLIGIVCIIISFILFVLGLMKFLPVIIGSVLLFLSIFFTVLFFSERRRFKGINL</sequence>
<keyword evidence="3" id="KW-1185">Reference proteome</keyword>
<feature type="transmembrane region" description="Helical" evidence="1">
    <location>
        <begin position="5"/>
        <end position="23"/>
    </location>
</feature>
<dbReference type="AlphaFoldDB" id="A0A1G8J6V9"/>
<name>A0A1G8J6V9_9BACI</name>